<evidence type="ECO:0000256" key="8">
    <source>
        <dbReference type="ARBA" id="ARBA00023049"/>
    </source>
</evidence>
<organism evidence="13 14">
    <name type="scientific">Phreatobacter aquaticus</name>
    <dbReference type="NCBI Taxonomy" id="2570229"/>
    <lineage>
        <taxon>Bacteria</taxon>
        <taxon>Pseudomonadati</taxon>
        <taxon>Pseudomonadota</taxon>
        <taxon>Alphaproteobacteria</taxon>
        <taxon>Hyphomicrobiales</taxon>
        <taxon>Phreatobacteraceae</taxon>
        <taxon>Phreatobacter</taxon>
    </lineage>
</organism>
<dbReference type="KEGG" id="paqt:E8L99_22690"/>
<keyword evidence="4" id="KW-0479">Metal-binding</keyword>
<dbReference type="OrthoDB" id="9782994at2"/>
<dbReference type="PANTHER" id="PTHR37425:SF1">
    <property type="entry name" value="OUTER MEMBRANE PROTEIN"/>
    <property type="match status" value="1"/>
</dbReference>
<proteinExistence type="inferred from homology"/>
<evidence type="ECO:0000256" key="3">
    <source>
        <dbReference type="ARBA" id="ARBA00022670"/>
    </source>
</evidence>
<dbReference type="GO" id="GO:0006508">
    <property type="term" value="P:proteolysis"/>
    <property type="evidence" value="ECO:0007669"/>
    <property type="project" value="UniProtKB-KW"/>
</dbReference>
<dbReference type="SUPFAM" id="SSF55166">
    <property type="entry name" value="Hedgehog/DD-peptidase"/>
    <property type="match status" value="1"/>
</dbReference>
<evidence type="ECO:0000256" key="10">
    <source>
        <dbReference type="ARBA" id="ARBA00093448"/>
    </source>
</evidence>
<keyword evidence="5" id="KW-0732">Signal</keyword>
<evidence type="ECO:0000256" key="4">
    <source>
        <dbReference type="ARBA" id="ARBA00022723"/>
    </source>
</evidence>
<feature type="region of interest" description="Disordered" evidence="12">
    <location>
        <begin position="1"/>
        <end position="20"/>
    </location>
</feature>
<evidence type="ECO:0000256" key="6">
    <source>
        <dbReference type="ARBA" id="ARBA00022801"/>
    </source>
</evidence>
<dbReference type="Proteomes" id="UP000298588">
    <property type="component" value="Chromosome"/>
</dbReference>
<keyword evidence="8" id="KW-0482">Metalloprotease</keyword>
<evidence type="ECO:0000256" key="7">
    <source>
        <dbReference type="ARBA" id="ARBA00022833"/>
    </source>
</evidence>
<evidence type="ECO:0000256" key="11">
    <source>
        <dbReference type="ARBA" id="ARBA00093666"/>
    </source>
</evidence>
<keyword evidence="6" id="KW-0378">Hydrolase</keyword>
<keyword evidence="14" id="KW-1185">Reference proteome</keyword>
<feature type="region of interest" description="Disordered" evidence="12">
    <location>
        <begin position="250"/>
        <end position="274"/>
    </location>
</feature>
<dbReference type="CDD" id="cd14844">
    <property type="entry name" value="Zn-DD-carboxypeptidase_like"/>
    <property type="match status" value="1"/>
</dbReference>
<sequence length="649" mass="68484">MQISSAAQSQKSPVKAIKAPTTAHVSRRAIRAATSAALGFGLLVLGGSHTQTLVANGDTRTLTMIHRHTGEEILVTFKRNGRYDQEALNKLNWFLRDWRHDEPTRMDPHLFDIVWEVYRSVGGQSPINVVSAYRSAGTNAMLRRRSRAVAQFSQHINGRAMDFYIPGASMTRVREAGMMLQRGGVGFYPGSANQFVHMDTGSVRHWPKASREYLARLFPDGRTVHIPADGRPMPGFDAALAMVQARGGSASRFYDSRQDEGTSFDDSDDRGGVVRQRSNSMGLFAGLFGGSAARQEAPQRPALAQRPATRAAAQPAEAAPGIPARTAEPVAAPVPQAPAATSVVATAEPRAGTPVQLTPTLAPRMQIAMAPLPLRAPPAATRLRGDGEDAPQVLAAPLPAARPAIAGGADSIAVAALTAPEPLARPEPNRPMPLPEPTQVAQAPMPAARPQAIGGSVVAALPALITTGDQRGRAAPVEASPGMALAFASPTQRVTLPTPTSAGPQPRVAAPAPIVTARQAEPAVVSTPPMPVPAPQLAARHPAPILRTARAPVAVPAMVAPSTEGARGRVVFVRQTTERAAAVATLSTPDPRQQKLIEQPSQIVAMTFSQGAATTVPTQRFVGQAVASLRTVEFARPETDRQARASLIR</sequence>
<protein>
    <recommendedName>
        <fullName evidence="11">Murein endopeptidase K</fullName>
    </recommendedName>
</protein>
<name>A0A4D7QTE6_9HYPH</name>
<keyword evidence="9" id="KW-0961">Cell wall biogenesis/degradation</keyword>
<evidence type="ECO:0000256" key="5">
    <source>
        <dbReference type="ARBA" id="ARBA00022729"/>
    </source>
</evidence>
<comment type="cofactor">
    <cofactor evidence="1">
        <name>Zn(2+)</name>
        <dbReference type="ChEBI" id="CHEBI:29105"/>
    </cofactor>
</comment>
<dbReference type="PANTHER" id="PTHR37425">
    <property type="match status" value="1"/>
</dbReference>
<dbReference type="GO" id="GO:0071555">
    <property type="term" value="P:cell wall organization"/>
    <property type="evidence" value="ECO:0007669"/>
    <property type="project" value="UniProtKB-KW"/>
</dbReference>
<dbReference type="Pfam" id="PF05951">
    <property type="entry name" value="Peptidase_M15_2"/>
    <property type="match status" value="1"/>
</dbReference>
<dbReference type="EMBL" id="CP039865">
    <property type="protein sequence ID" value="QCK88367.1"/>
    <property type="molecule type" value="Genomic_DNA"/>
</dbReference>
<keyword evidence="3" id="KW-0645">Protease</keyword>
<feature type="region of interest" description="Disordered" evidence="12">
    <location>
        <begin position="292"/>
        <end position="319"/>
    </location>
</feature>
<dbReference type="AlphaFoldDB" id="A0A4D7QTE6"/>
<dbReference type="GO" id="GO:0046872">
    <property type="term" value="F:metal ion binding"/>
    <property type="evidence" value="ECO:0007669"/>
    <property type="project" value="UniProtKB-KW"/>
</dbReference>
<dbReference type="InterPro" id="IPR009045">
    <property type="entry name" value="Zn_M74/Hedgehog-like"/>
</dbReference>
<keyword evidence="7" id="KW-0862">Zinc</keyword>
<evidence type="ECO:0000313" key="14">
    <source>
        <dbReference type="Proteomes" id="UP000298588"/>
    </source>
</evidence>
<evidence type="ECO:0000256" key="12">
    <source>
        <dbReference type="SAM" id="MobiDB-lite"/>
    </source>
</evidence>
<dbReference type="Gene3D" id="3.30.1380.10">
    <property type="match status" value="1"/>
</dbReference>
<comment type="pathway">
    <text evidence="2">Cell wall biogenesis; cell wall polysaccharide biosynthesis.</text>
</comment>
<gene>
    <name evidence="13" type="ORF">E8L99_22690</name>
</gene>
<evidence type="ECO:0000256" key="2">
    <source>
        <dbReference type="ARBA" id="ARBA00004776"/>
    </source>
</evidence>
<evidence type="ECO:0000313" key="13">
    <source>
        <dbReference type="EMBL" id="QCK88367.1"/>
    </source>
</evidence>
<dbReference type="GO" id="GO:0008237">
    <property type="term" value="F:metallopeptidase activity"/>
    <property type="evidence" value="ECO:0007669"/>
    <property type="project" value="UniProtKB-KW"/>
</dbReference>
<evidence type="ECO:0000256" key="9">
    <source>
        <dbReference type="ARBA" id="ARBA00023316"/>
    </source>
</evidence>
<reference evidence="13 14" key="1">
    <citation type="submission" date="2019-04" db="EMBL/GenBank/DDBJ databases">
        <title>Phreatobacter aquaticus sp. nov.</title>
        <authorList>
            <person name="Choi A."/>
            <person name="Baek K."/>
        </authorList>
    </citation>
    <scope>NUCLEOTIDE SEQUENCE [LARGE SCALE GENOMIC DNA]</scope>
    <source>
        <strain evidence="13 14">NMCR1094</strain>
    </source>
</reference>
<feature type="compositionally biased region" description="Polar residues" evidence="12">
    <location>
        <begin position="1"/>
        <end position="12"/>
    </location>
</feature>
<dbReference type="InterPro" id="IPR010275">
    <property type="entry name" value="MepK"/>
</dbReference>
<evidence type="ECO:0000256" key="1">
    <source>
        <dbReference type="ARBA" id="ARBA00001947"/>
    </source>
</evidence>
<accession>A0A4D7QTE6</accession>
<comment type="similarity">
    <text evidence="10">Belongs to the peptidase M15 family.</text>
</comment>